<organism evidence="1 2">
    <name type="scientific">Candidatus Protochlamydia amoebophila</name>
    <dbReference type="NCBI Taxonomy" id="362787"/>
    <lineage>
        <taxon>Bacteria</taxon>
        <taxon>Pseudomonadati</taxon>
        <taxon>Chlamydiota</taxon>
        <taxon>Chlamydiia</taxon>
        <taxon>Parachlamydiales</taxon>
        <taxon>Parachlamydiaceae</taxon>
        <taxon>Candidatus Protochlamydia</taxon>
    </lineage>
</organism>
<evidence type="ECO:0000313" key="1">
    <source>
        <dbReference type="EMBL" id="KIC71916.1"/>
    </source>
</evidence>
<reference evidence="1 2" key="1">
    <citation type="journal article" date="2014" name="Mol. Biol. Evol.">
        <title>Massive expansion of Ubiquitination-related gene families within the Chlamydiae.</title>
        <authorList>
            <person name="Domman D."/>
            <person name="Collingro A."/>
            <person name="Lagkouvardos I."/>
            <person name="Gehre L."/>
            <person name="Weinmaier T."/>
            <person name="Rattei T."/>
            <person name="Subtil A."/>
            <person name="Horn M."/>
        </authorList>
    </citation>
    <scope>NUCLEOTIDE SEQUENCE [LARGE SCALE GENOMIC DNA]</scope>
    <source>
        <strain evidence="1 2">EI2</strain>
    </source>
</reference>
<accession>A0A0C1JMW8</accession>
<dbReference type="AlphaFoldDB" id="A0A0C1JMW8"/>
<dbReference type="EMBL" id="JSAN01000069">
    <property type="protein sequence ID" value="KIC71916.1"/>
    <property type="molecule type" value="Genomic_DNA"/>
</dbReference>
<evidence type="ECO:0008006" key="3">
    <source>
        <dbReference type="Google" id="ProtNLM"/>
    </source>
</evidence>
<gene>
    <name evidence="1" type="ORF">DB44_CW00890</name>
</gene>
<sequence length="123" mass="14595">MIFGSLLLRRNRINSQLIMAKESENLNLNDRYQEMMTIVILFHQSNDRTVKHFDGYVTNYLGKEFPNLMGTSRFVYLKKNLFGPVFTYLLKKREEITRIAFIDFPSIDVCHNKRIKETRSLKA</sequence>
<dbReference type="PATRIC" id="fig|362787.3.peg.1168"/>
<protein>
    <recommendedName>
        <fullName evidence="3">Transposase DDE domain-containing protein</fullName>
    </recommendedName>
</protein>
<proteinExistence type="predicted"/>
<dbReference type="Proteomes" id="UP000031465">
    <property type="component" value="Unassembled WGS sequence"/>
</dbReference>
<evidence type="ECO:0000313" key="2">
    <source>
        <dbReference type="Proteomes" id="UP000031465"/>
    </source>
</evidence>
<comment type="caution">
    <text evidence="1">The sequence shown here is derived from an EMBL/GenBank/DDBJ whole genome shotgun (WGS) entry which is preliminary data.</text>
</comment>
<name>A0A0C1JMW8_9BACT</name>